<dbReference type="SUPFAM" id="SSF52283">
    <property type="entry name" value="Formate/glycerate dehydrogenase catalytic domain-like"/>
    <property type="match status" value="1"/>
</dbReference>
<evidence type="ECO:0000256" key="1">
    <source>
        <dbReference type="ARBA" id="ARBA00005854"/>
    </source>
</evidence>
<proteinExistence type="inferred from homology"/>
<dbReference type="InterPro" id="IPR006139">
    <property type="entry name" value="D-isomer_2_OHA_DH_cat_dom"/>
</dbReference>
<reference evidence="7" key="2">
    <citation type="journal article" date="2021" name="PeerJ">
        <title>Extensive microbial diversity within the chicken gut microbiome revealed by metagenomics and culture.</title>
        <authorList>
            <person name="Gilroy R."/>
            <person name="Ravi A."/>
            <person name="Getino M."/>
            <person name="Pursley I."/>
            <person name="Horton D.L."/>
            <person name="Alikhan N.F."/>
            <person name="Baker D."/>
            <person name="Gharbi K."/>
            <person name="Hall N."/>
            <person name="Watson M."/>
            <person name="Adriaenssens E.M."/>
            <person name="Foster-Nyarko E."/>
            <person name="Jarju S."/>
            <person name="Secka A."/>
            <person name="Antonio M."/>
            <person name="Oren A."/>
            <person name="Chaudhuri R.R."/>
            <person name="La Ragione R."/>
            <person name="Hildebrand F."/>
            <person name="Pallen M.J."/>
        </authorList>
    </citation>
    <scope>NUCLEOTIDE SEQUENCE</scope>
    <source>
        <strain evidence="7">ChiHcec3-6078</strain>
    </source>
</reference>
<comment type="caution">
    <text evidence="7">The sequence shown here is derived from an EMBL/GenBank/DDBJ whole genome shotgun (WGS) entry which is preliminary data.</text>
</comment>
<dbReference type="Pfam" id="PF00389">
    <property type="entry name" value="2-Hacid_dh"/>
    <property type="match status" value="1"/>
</dbReference>
<dbReference type="PANTHER" id="PTHR42938">
    <property type="entry name" value="FORMATE DEHYDROGENASE 1"/>
    <property type="match status" value="1"/>
</dbReference>
<dbReference type="Gene3D" id="3.40.50.720">
    <property type="entry name" value="NAD(P)-binding Rossmann-like Domain"/>
    <property type="match status" value="2"/>
</dbReference>
<evidence type="ECO:0000259" key="6">
    <source>
        <dbReference type="Pfam" id="PF02826"/>
    </source>
</evidence>
<dbReference type="InterPro" id="IPR036291">
    <property type="entry name" value="NAD(P)-bd_dom_sf"/>
</dbReference>
<sequence length="379" mass="39816">MYKIGTLNKISPVGLARLTDDYTLTEDISEANAIILRSYDMHEMELPESLLAVGRAGAGVNNIPLDKCAEKGIVVFNAPGANANAVKELCLAGMLMAARNIPAGLKWASSLVGTQGVGKAVEKGKGQFAGTEIQGKTLGVIGLGAIGAMVANAAEGLGMDVIGYDPFLSVKAALSLSNTITIVDALKDLYPKCDYISIHVPVTDDTREMVNADAFAQMKDGAVLLNFARDKLVKDDDMLSALEDGKLRYYVTDFPNDKVIGKPGVIYTPHLGASSAEAEDNCAAMAADEIMDYLENGNITNSVNMPACSLGPRKGARVSIIAKAGSSISEAVASIAKGDMISKTKGDYTYTLADIGDDTDDAASIGIIGDDILRVRIIK</sequence>
<evidence type="ECO:0000313" key="7">
    <source>
        <dbReference type="EMBL" id="HIU25932.1"/>
    </source>
</evidence>
<dbReference type="InterPro" id="IPR029752">
    <property type="entry name" value="D-isomer_DH_CS1"/>
</dbReference>
<accession>A0A9D1I1B7</accession>
<dbReference type="Pfam" id="PF02826">
    <property type="entry name" value="2-Hacid_dh_C"/>
    <property type="match status" value="1"/>
</dbReference>
<dbReference type="PROSITE" id="PS00065">
    <property type="entry name" value="D_2_HYDROXYACID_DH_1"/>
    <property type="match status" value="1"/>
</dbReference>
<evidence type="ECO:0000259" key="5">
    <source>
        <dbReference type="Pfam" id="PF00389"/>
    </source>
</evidence>
<evidence type="ECO:0000256" key="2">
    <source>
        <dbReference type="ARBA" id="ARBA00023002"/>
    </source>
</evidence>
<dbReference type="EMBL" id="DVMP01000096">
    <property type="protein sequence ID" value="HIU25932.1"/>
    <property type="molecule type" value="Genomic_DNA"/>
</dbReference>
<dbReference type="GO" id="GO:0016616">
    <property type="term" value="F:oxidoreductase activity, acting on the CH-OH group of donors, NAD or NADP as acceptor"/>
    <property type="evidence" value="ECO:0007669"/>
    <property type="project" value="InterPro"/>
</dbReference>
<keyword evidence="3" id="KW-0520">NAD</keyword>
<organism evidence="7 8">
    <name type="scientific">Candidatus Allocopromorpha excrementigallinarum</name>
    <dbReference type="NCBI Taxonomy" id="2840742"/>
    <lineage>
        <taxon>Bacteria</taxon>
        <taxon>Bacillati</taxon>
        <taxon>Bacillota</taxon>
        <taxon>Clostridia</taxon>
        <taxon>Eubacteriales</taxon>
        <taxon>Eubacteriaceae</taxon>
        <taxon>Eubacteriaceae incertae sedis</taxon>
        <taxon>Candidatus Allocopromorpha</taxon>
    </lineage>
</organism>
<dbReference type="PANTHER" id="PTHR42938:SF47">
    <property type="entry name" value="HYDROXYPYRUVATE REDUCTASE"/>
    <property type="match status" value="1"/>
</dbReference>
<name>A0A9D1I1B7_9FIRM</name>
<reference evidence="7" key="1">
    <citation type="submission" date="2020-10" db="EMBL/GenBank/DDBJ databases">
        <authorList>
            <person name="Gilroy R."/>
        </authorList>
    </citation>
    <scope>NUCLEOTIDE SEQUENCE</scope>
    <source>
        <strain evidence="7">ChiHcec3-6078</strain>
    </source>
</reference>
<feature type="domain" description="D-isomer specific 2-hydroxyacid dehydrogenase NAD-binding" evidence="6">
    <location>
        <begin position="93"/>
        <end position="272"/>
    </location>
</feature>
<comment type="similarity">
    <text evidence="1 4">Belongs to the D-isomer specific 2-hydroxyacid dehydrogenase family.</text>
</comment>
<gene>
    <name evidence="7" type="ORF">IAC50_05505</name>
</gene>
<keyword evidence="2 4" id="KW-0560">Oxidoreductase</keyword>
<dbReference type="InterPro" id="IPR006140">
    <property type="entry name" value="D-isomer_DH_NAD-bd"/>
</dbReference>
<dbReference type="AlphaFoldDB" id="A0A9D1I1B7"/>
<dbReference type="SUPFAM" id="SSF51735">
    <property type="entry name" value="NAD(P)-binding Rossmann-fold domains"/>
    <property type="match status" value="1"/>
</dbReference>
<evidence type="ECO:0000313" key="8">
    <source>
        <dbReference type="Proteomes" id="UP000824090"/>
    </source>
</evidence>
<evidence type="ECO:0000256" key="4">
    <source>
        <dbReference type="RuleBase" id="RU003719"/>
    </source>
</evidence>
<protein>
    <submittedName>
        <fullName evidence="7">3-phosphoglycerate dehydrogenase</fullName>
    </submittedName>
</protein>
<dbReference type="Proteomes" id="UP000824090">
    <property type="component" value="Unassembled WGS sequence"/>
</dbReference>
<evidence type="ECO:0000256" key="3">
    <source>
        <dbReference type="ARBA" id="ARBA00023027"/>
    </source>
</evidence>
<dbReference type="CDD" id="cd12174">
    <property type="entry name" value="PGDH_like_3"/>
    <property type="match status" value="1"/>
</dbReference>
<dbReference type="GO" id="GO:0051287">
    <property type="term" value="F:NAD binding"/>
    <property type="evidence" value="ECO:0007669"/>
    <property type="project" value="InterPro"/>
</dbReference>
<feature type="domain" description="D-isomer specific 2-hydroxyacid dehydrogenase catalytic" evidence="5">
    <location>
        <begin position="23"/>
        <end position="304"/>
    </location>
</feature>